<organism evidence="1 2">
    <name type="scientific">Roseateles albus</name>
    <dbReference type="NCBI Taxonomy" id="2987525"/>
    <lineage>
        <taxon>Bacteria</taxon>
        <taxon>Pseudomonadati</taxon>
        <taxon>Pseudomonadota</taxon>
        <taxon>Betaproteobacteria</taxon>
        <taxon>Burkholderiales</taxon>
        <taxon>Sphaerotilaceae</taxon>
        <taxon>Roseateles</taxon>
    </lineage>
</organism>
<dbReference type="EMBL" id="JAQQXT010000016">
    <property type="protein sequence ID" value="MDC8774038.1"/>
    <property type="molecule type" value="Genomic_DNA"/>
</dbReference>
<protein>
    <submittedName>
        <fullName evidence="1">DUF692 domain-containing protein</fullName>
    </submittedName>
</protein>
<name>A0ABT5KJD8_9BURK</name>
<dbReference type="Pfam" id="PF05114">
    <property type="entry name" value="MbnB_TglH_ChrH"/>
    <property type="match status" value="1"/>
</dbReference>
<comment type="caution">
    <text evidence="1">The sequence shown here is derived from an EMBL/GenBank/DDBJ whole genome shotgun (WGS) entry which is preliminary data.</text>
</comment>
<gene>
    <name evidence="1" type="ORF">PRZ03_20960</name>
</gene>
<reference evidence="1 2" key="1">
    <citation type="submission" date="2022-10" db="EMBL/GenBank/DDBJ databases">
        <title>Paucibacter sp. hw1 Genome sequencing.</title>
        <authorList>
            <person name="Park S."/>
        </authorList>
    </citation>
    <scope>NUCLEOTIDE SEQUENCE [LARGE SCALE GENOMIC DNA]</scope>
    <source>
        <strain evidence="2">hw1</strain>
    </source>
</reference>
<dbReference type="PANTHER" id="PTHR42194">
    <property type="entry name" value="UPF0276 PROTEIN HI_1600"/>
    <property type="match status" value="1"/>
</dbReference>
<dbReference type="Proteomes" id="UP001221189">
    <property type="component" value="Unassembled WGS sequence"/>
</dbReference>
<dbReference type="RefSeq" id="WP_273602097.1">
    <property type="nucleotide sequence ID" value="NZ_JAQQXT010000016.1"/>
</dbReference>
<proteinExistence type="predicted"/>
<keyword evidence="2" id="KW-1185">Reference proteome</keyword>
<dbReference type="NCBIfam" id="NF003818">
    <property type="entry name" value="PRK05409.1"/>
    <property type="match status" value="1"/>
</dbReference>
<evidence type="ECO:0000313" key="2">
    <source>
        <dbReference type="Proteomes" id="UP001221189"/>
    </source>
</evidence>
<dbReference type="Gene3D" id="3.20.20.150">
    <property type="entry name" value="Divalent-metal-dependent TIM barrel enzymes"/>
    <property type="match status" value="1"/>
</dbReference>
<dbReference type="InterPro" id="IPR007801">
    <property type="entry name" value="MbnB/TglH/ChrH"/>
</dbReference>
<accession>A0ABT5KJD8</accession>
<evidence type="ECO:0000313" key="1">
    <source>
        <dbReference type="EMBL" id="MDC8774038.1"/>
    </source>
</evidence>
<sequence length="297" mass="32021">MNSEPQFPMSQVGIGWRQPHYESLLRRAPALGFLEVHSENFFAPGGAALAVLMAGRAQYPISLHGVGLALGSACGLDAWHLDRLADLVDRVDPVRVSDHASFARVPGQGGRASLHASDLLPIEFNQSSLDVMVSHVQQVQERLRRPILVENLSAYLGWDDAGSEGMSEVDFFNLLTQRSGCGLLLDVNNLVVNARNQGANKAEAVTQAQAWIDAIRLGSVGEIHLAGHVELPGIVIDDHGSRVSAEVWQVFSHAIERLGPLPSLIEWDTDVPALDVLLGEAELARRAMAECAGPVTV</sequence>
<dbReference type="PANTHER" id="PTHR42194:SF1">
    <property type="entry name" value="UPF0276 PROTEIN HI_1600"/>
    <property type="match status" value="1"/>
</dbReference>